<dbReference type="CDD" id="cd19172">
    <property type="entry name" value="SET_SETD2"/>
    <property type="match status" value="1"/>
</dbReference>
<dbReference type="SUPFAM" id="SSF51045">
    <property type="entry name" value="WW domain"/>
    <property type="match status" value="1"/>
</dbReference>
<evidence type="ECO:0000259" key="12">
    <source>
        <dbReference type="PROSITE" id="PS51215"/>
    </source>
</evidence>
<feature type="compositionally biased region" description="Acidic residues" evidence="8">
    <location>
        <begin position="10"/>
        <end position="19"/>
    </location>
</feature>
<dbReference type="PROSITE" id="PS50020">
    <property type="entry name" value="WW_DOMAIN_2"/>
    <property type="match status" value="1"/>
</dbReference>
<evidence type="ECO:0000256" key="4">
    <source>
        <dbReference type="ARBA" id="ARBA00022603"/>
    </source>
</evidence>
<feature type="region of interest" description="Disordered" evidence="8">
    <location>
        <begin position="1160"/>
        <end position="1199"/>
    </location>
</feature>
<feature type="domain" description="WW" evidence="9">
    <location>
        <begin position="1310"/>
        <end position="1344"/>
    </location>
</feature>
<feature type="region of interest" description="Disordered" evidence="8">
    <location>
        <begin position="99"/>
        <end position="130"/>
    </location>
</feature>
<dbReference type="SMART" id="SM00570">
    <property type="entry name" value="AWS"/>
    <property type="match status" value="1"/>
</dbReference>
<dbReference type="SMART" id="SM00317">
    <property type="entry name" value="SET"/>
    <property type="match status" value="1"/>
</dbReference>
<feature type="domain" description="Post-SET" evidence="11">
    <location>
        <begin position="879"/>
        <end position="895"/>
    </location>
</feature>
<dbReference type="Gene3D" id="2.20.70.10">
    <property type="match status" value="1"/>
</dbReference>
<keyword evidence="4" id="KW-0489">Methyltransferase</keyword>
<keyword evidence="14" id="KW-1185">Reference proteome</keyword>
<dbReference type="Proteomes" id="UP001651158">
    <property type="component" value="Unassembled WGS sequence"/>
</dbReference>
<feature type="compositionally biased region" description="Polar residues" evidence="8">
    <location>
        <begin position="217"/>
        <end position="233"/>
    </location>
</feature>
<comment type="subcellular location">
    <subcellularLocation>
        <location evidence="2">Chromosome</location>
    </subcellularLocation>
    <subcellularLocation>
        <location evidence="1">Nucleus</location>
    </subcellularLocation>
</comment>
<evidence type="ECO:0000313" key="13">
    <source>
        <dbReference type="EMBL" id="KAL5103390.1"/>
    </source>
</evidence>
<dbReference type="InterPro" id="IPR044437">
    <property type="entry name" value="SETD2/Set2_SET"/>
</dbReference>
<accession>A0ABR4Q212</accession>
<dbReference type="Pfam" id="PF17907">
    <property type="entry name" value="AWS"/>
    <property type="match status" value="1"/>
</dbReference>
<feature type="compositionally biased region" description="Basic residues" evidence="8">
    <location>
        <begin position="236"/>
        <end position="245"/>
    </location>
</feature>
<dbReference type="InterPro" id="IPR046341">
    <property type="entry name" value="SET_dom_sf"/>
</dbReference>
<comment type="caution">
    <text evidence="13">The sequence shown here is derived from an EMBL/GenBank/DDBJ whole genome shotgun (WGS) entry which is preliminary data.</text>
</comment>
<reference evidence="13 14" key="1">
    <citation type="journal article" date="2022" name="Front. Cell. Infect. Microbiol.">
        <title>The Genomes of Two Strains of Taenia crassiceps the Animal Model for the Study of Human Cysticercosis.</title>
        <authorList>
            <person name="Bobes R.J."/>
            <person name="Estrada K."/>
            <person name="Rios-Valencia D.G."/>
            <person name="Calderon-Gallegos A."/>
            <person name="de la Torre P."/>
            <person name="Carrero J.C."/>
            <person name="Sanchez-Flores A."/>
            <person name="Laclette J.P."/>
        </authorList>
    </citation>
    <scope>NUCLEOTIDE SEQUENCE [LARGE SCALE GENOMIC DNA]</scope>
    <source>
        <strain evidence="13">WFUcys</strain>
    </source>
</reference>
<evidence type="ECO:0000259" key="9">
    <source>
        <dbReference type="PROSITE" id="PS50020"/>
    </source>
</evidence>
<dbReference type="InterPro" id="IPR006560">
    <property type="entry name" value="AWS_dom"/>
</dbReference>
<dbReference type="SUPFAM" id="SSF82199">
    <property type="entry name" value="SET domain"/>
    <property type="match status" value="1"/>
</dbReference>
<feature type="compositionally biased region" description="Polar residues" evidence="8">
    <location>
        <begin position="186"/>
        <end position="201"/>
    </location>
</feature>
<evidence type="ECO:0000256" key="6">
    <source>
        <dbReference type="ARBA" id="ARBA00022691"/>
    </source>
</evidence>
<feature type="compositionally biased region" description="Basic and acidic residues" evidence="8">
    <location>
        <begin position="421"/>
        <end position="435"/>
    </location>
</feature>
<keyword evidence="6" id="KW-0949">S-adenosyl-L-methionine</keyword>
<evidence type="ECO:0000259" key="10">
    <source>
        <dbReference type="PROSITE" id="PS50280"/>
    </source>
</evidence>
<dbReference type="PANTHER" id="PTHR46711">
    <property type="entry name" value="HISTONE-LYSINE N-METHYLTRANSFERASE SETD2"/>
    <property type="match status" value="1"/>
</dbReference>
<feature type="compositionally biased region" description="Basic and acidic residues" evidence="8">
    <location>
        <begin position="382"/>
        <end position="411"/>
    </location>
</feature>
<dbReference type="InterPro" id="IPR036020">
    <property type="entry name" value="WW_dom_sf"/>
</dbReference>
<feature type="compositionally biased region" description="Basic residues" evidence="8">
    <location>
        <begin position="255"/>
        <end position="287"/>
    </location>
</feature>
<evidence type="ECO:0000256" key="2">
    <source>
        <dbReference type="ARBA" id="ARBA00004286"/>
    </source>
</evidence>
<keyword evidence="3" id="KW-0158">Chromosome</keyword>
<dbReference type="InterPro" id="IPR001214">
    <property type="entry name" value="SET_dom"/>
</dbReference>
<dbReference type="PROSITE" id="PS51215">
    <property type="entry name" value="AWS"/>
    <property type="match status" value="1"/>
</dbReference>
<feature type="region of interest" description="Disordered" evidence="8">
    <location>
        <begin position="1032"/>
        <end position="1064"/>
    </location>
</feature>
<dbReference type="InterPro" id="IPR038190">
    <property type="entry name" value="SRI_sf"/>
</dbReference>
<keyword evidence="7" id="KW-0539">Nucleus</keyword>
<protein>
    <submittedName>
        <fullName evidence="13">Histone-lysine N-methyltransferase SETD2</fullName>
    </submittedName>
</protein>
<evidence type="ECO:0000256" key="5">
    <source>
        <dbReference type="ARBA" id="ARBA00022679"/>
    </source>
</evidence>
<feature type="domain" description="SET" evidence="10">
    <location>
        <begin position="754"/>
        <end position="872"/>
    </location>
</feature>
<evidence type="ECO:0000313" key="14">
    <source>
        <dbReference type="Proteomes" id="UP001651158"/>
    </source>
</evidence>
<feature type="region of interest" description="Disordered" evidence="8">
    <location>
        <begin position="1"/>
        <end position="25"/>
    </location>
</feature>
<gene>
    <name evidence="13" type="ORF">TcWFU_005720</name>
</gene>
<feature type="compositionally biased region" description="Basic and acidic residues" evidence="8">
    <location>
        <begin position="115"/>
        <end position="130"/>
    </location>
</feature>
<feature type="compositionally biased region" description="Basic residues" evidence="8">
    <location>
        <begin position="295"/>
        <end position="348"/>
    </location>
</feature>
<evidence type="ECO:0000256" key="8">
    <source>
        <dbReference type="SAM" id="MobiDB-lite"/>
    </source>
</evidence>
<dbReference type="CDD" id="cd00201">
    <property type="entry name" value="WW"/>
    <property type="match status" value="1"/>
</dbReference>
<feature type="compositionally biased region" description="Polar residues" evidence="8">
    <location>
        <begin position="1166"/>
        <end position="1183"/>
    </location>
</feature>
<dbReference type="InterPro" id="IPR042294">
    <property type="entry name" value="SETD2_animal"/>
</dbReference>
<dbReference type="InterPro" id="IPR003616">
    <property type="entry name" value="Post-SET_dom"/>
</dbReference>
<dbReference type="Pfam" id="PF00856">
    <property type="entry name" value="SET"/>
    <property type="match status" value="1"/>
</dbReference>
<feature type="region of interest" description="Disordered" evidence="8">
    <location>
        <begin position="536"/>
        <end position="577"/>
    </location>
</feature>
<evidence type="ECO:0000259" key="11">
    <source>
        <dbReference type="PROSITE" id="PS50868"/>
    </source>
</evidence>
<feature type="compositionally biased region" description="Polar residues" evidence="8">
    <location>
        <begin position="476"/>
        <end position="485"/>
    </location>
</feature>
<dbReference type="PANTHER" id="PTHR46711:SF1">
    <property type="entry name" value="HISTONE-LYSINE N-METHYLTRANSFERASE SETD2"/>
    <property type="match status" value="1"/>
</dbReference>
<feature type="region of interest" description="Disordered" evidence="8">
    <location>
        <begin position="186"/>
        <end position="520"/>
    </location>
</feature>
<dbReference type="PROSITE" id="PS50868">
    <property type="entry name" value="POST_SET"/>
    <property type="match status" value="1"/>
</dbReference>
<dbReference type="Gene3D" id="2.170.270.10">
    <property type="entry name" value="SET domain"/>
    <property type="match status" value="1"/>
</dbReference>
<dbReference type="SMART" id="SM00456">
    <property type="entry name" value="WW"/>
    <property type="match status" value="1"/>
</dbReference>
<evidence type="ECO:0000256" key="1">
    <source>
        <dbReference type="ARBA" id="ARBA00004123"/>
    </source>
</evidence>
<evidence type="ECO:0000256" key="3">
    <source>
        <dbReference type="ARBA" id="ARBA00022454"/>
    </source>
</evidence>
<feature type="compositionally biased region" description="Polar residues" evidence="8">
    <location>
        <begin position="509"/>
        <end position="519"/>
    </location>
</feature>
<feature type="region of interest" description="Disordered" evidence="8">
    <location>
        <begin position="45"/>
        <end position="85"/>
    </location>
</feature>
<feature type="compositionally biased region" description="Low complexity" evidence="8">
    <location>
        <begin position="545"/>
        <end position="574"/>
    </location>
</feature>
<proteinExistence type="predicted"/>
<feature type="compositionally biased region" description="Polar residues" evidence="8">
    <location>
        <begin position="75"/>
        <end position="85"/>
    </location>
</feature>
<dbReference type="Pfam" id="PF00397">
    <property type="entry name" value="WW"/>
    <property type="match status" value="1"/>
</dbReference>
<dbReference type="InterPro" id="IPR001202">
    <property type="entry name" value="WW_dom"/>
</dbReference>
<organism evidence="13 14">
    <name type="scientific">Taenia crassiceps</name>
    <dbReference type="NCBI Taxonomy" id="6207"/>
    <lineage>
        <taxon>Eukaryota</taxon>
        <taxon>Metazoa</taxon>
        <taxon>Spiralia</taxon>
        <taxon>Lophotrochozoa</taxon>
        <taxon>Platyhelminthes</taxon>
        <taxon>Cestoda</taxon>
        <taxon>Eucestoda</taxon>
        <taxon>Cyclophyllidea</taxon>
        <taxon>Taeniidae</taxon>
        <taxon>Taenia</taxon>
    </lineage>
</organism>
<dbReference type="PROSITE" id="PS50280">
    <property type="entry name" value="SET"/>
    <property type="match status" value="1"/>
</dbReference>
<dbReference type="EMBL" id="JAKROA010000018">
    <property type="protein sequence ID" value="KAL5103390.1"/>
    <property type="molecule type" value="Genomic_DNA"/>
</dbReference>
<feature type="compositionally biased region" description="Low complexity" evidence="8">
    <location>
        <begin position="454"/>
        <end position="465"/>
    </location>
</feature>
<feature type="compositionally biased region" description="Basic and acidic residues" evidence="8">
    <location>
        <begin position="1049"/>
        <end position="1064"/>
    </location>
</feature>
<keyword evidence="5" id="KW-0808">Transferase</keyword>
<name>A0ABR4Q212_9CEST</name>
<sequence length="1489" mass="167826">MEYDPASPTDEIEDKDDSLDVGAIPLPDNIMQDEIRTFSSTAVHNIPLPPEKFAPVENLPSDSKGISPPPPPPIDSTNDVSNKSDPSILSFRIKAVSKRSRPGTLRTGVLPTKTKHPEIEAKTELFKPTKEDELEIMAELNHESVPDLSNSAQPSLTAISEAILARINNAHGERQVSAVLREANKLNESSGLTANNDSSKSITEESSQPDPSEEPSRSQFTDSQAVSTSCKGKSTNSKRRSRSRSRANVVDSSNRRKRGASLEKRKSRSRSSKRSRSPRKPVKRRRSKSPEKVNKRSRSRSARRRSRSRSRSVRRRSRSRSLRRSRVRSPIRRRRSRSSRRRKSPFSPRRRDRDPSRSKYKRSDRKRSYSSSRMRHSKSRKRESAERTTKKELRKLPVSKKDEKPRTKDSTSTKQSKSKKNVTEKSKCFERESKKSAKGTRPSSSKKVERSKGVKGSSKVSKSFSIENYSEDGVVQSKQTQNEENGSVLDDRVGPHTPESPSHAVPAATASTDVVTQRPSEMVLNEGNAAQLRHDARATKAEMHSAYSSTSSTSCHTPSSGSSSSSTVSDCTASPKKCANKKLGTRKRLNTESYESDDSSPNARYRLRRRKTAHQTYGDAGTPLEDYSYSKPLSEVAELLRPFKVKPIEHFARNAGVPTPDYTHVLENDYTLLEDRLRREGVDSASSEHLSLQRRGGGGDWVCDCAVPTADELLSGKLACGQGCINRAVYIECGSRCPAHAVCSNRQFQLRLYASTEPYYCGPEKGWGLRALHTISKGTFIVEYAGEVIDFPEFRRRIRQYEKAKRVHHYFMSLGPEHFIDAGTKGNWARFVNHSCEPNAETQKWMVNGRLRIGFFAICDIPAGEEITIDYQFVQYGVMEQKCYCGTPSCSGIMGATSKQLQDKVRLKDTRAVERRIIQLLAGKTLQTAMDVTFLIQVMVQEYLTRYTRLELLKLLADTETESYLKLFRQYNGLELLASYMCDTAPTDWEVKYQILVCLEHIPITEQKQVQTDSSLMEFVRQWTMDPRYCRSRNSETVSSTQPKAPVADSKRLDESQPPEMPKKMDEICGGQEQHEQQPDANTIKVYSPEEEKAIIEDIRRLAERILNRWLKLPVETYRIPRLEREETEQSILQSSCSSLVSWEVSSTQDDAFLSWRPMEQEATKSRSSPYVNGRTGNCGSSGRRNHHDCQNEVSTDQTLSRLQRRAQFEAAAAAAASANSETTTAAAAPTTTEITSSTCSSSSEDLRSLLLKTLSRQALSSEKQSKGFGAALQHATSEISAKISEFNAKNDTDGLIAYLQKLAGEDSETQLEFPWRSAVDPKSGLTYYYNSVTREVRWDAPIVKKELPEDRVKKDLIAGIYAVNLKILKPFRLPNCITGRLESDEDMKYVAKKFAFAFADRVMARRKNNETPRLNRHIVDRLRRKITRYLTSKGETYVRSSMSCANDSTADGCDMEIDNEDARFRALDNLLVYISTSKQRSVSAKRQI</sequence>
<feature type="region of interest" description="Disordered" evidence="8">
    <location>
        <begin position="1214"/>
        <end position="1240"/>
    </location>
</feature>
<dbReference type="Gene3D" id="1.10.1740.100">
    <property type="entry name" value="Set2, Rpb1 interacting domain"/>
    <property type="match status" value="1"/>
</dbReference>
<evidence type="ECO:0000256" key="7">
    <source>
        <dbReference type="ARBA" id="ARBA00023242"/>
    </source>
</evidence>
<feature type="domain" description="AWS" evidence="12">
    <location>
        <begin position="698"/>
        <end position="752"/>
    </location>
</feature>